<keyword evidence="5" id="KW-0378">Hydrolase</keyword>
<dbReference type="PROSITE" id="PS00973">
    <property type="entry name" value="USP_2"/>
    <property type="match status" value="1"/>
</dbReference>
<reference evidence="8 9" key="1">
    <citation type="submission" date="2014-04" db="EMBL/GenBank/DDBJ databases">
        <authorList>
            <consortium name="DOE Joint Genome Institute"/>
            <person name="Kuo A."/>
            <person name="Girlanda M."/>
            <person name="Perotto S."/>
            <person name="Kohler A."/>
            <person name="Nagy L.G."/>
            <person name="Floudas D."/>
            <person name="Copeland A."/>
            <person name="Barry K.W."/>
            <person name="Cichocki N."/>
            <person name="Veneault-Fourrey C."/>
            <person name="LaButti K."/>
            <person name="Lindquist E.A."/>
            <person name="Lipzen A."/>
            <person name="Lundell T."/>
            <person name="Morin E."/>
            <person name="Murat C."/>
            <person name="Sun H."/>
            <person name="Tunlid A."/>
            <person name="Henrissat B."/>
            <person name="Grigoriev I.V."/>
            <person name="Hibbett D.S."/>
            <person name="Martin F."/>
            <person name="Nordberg H.P."/>
            <person name="Cantor M.N."/>
            <person name="Hua S.X."/>
        </authorList>
    </citation>
    <scope>NUCLEOTIDE SEQUENCE [LARGE SCALE GENOMIC DNA]</scope>
    <source>
        <strain evidence="8 9">MUT 4182</strain>
    </source>
</reference>
<keyword evidence="6" id="KW-0788">Thiol protease</keyword>
<evidence type="ECO:0000256" key="3">
    <source>
        <dbReference type="ARBA" id="ARBA00022670"/>
    </source>
</evidence>
<dbReference type="Proteomes" id="UP000054248">
    <property type="component" value="Unassembled WGS sequence"/>
</dbReference>
<evidence type="ECO:0000256" key="1">
    <source>
        <dbReference type="ARBA" id="ARBA00000707"/>
    </source>
</evidence>
<dbReference type="GO" id="GO:0016579">
    <property type="term" value="P:protein deubiquitination"/>
    <property type="evidence" value="ECO:0007669"/>
    <property type="project" value="InterPro"/>
</dbReference>
<dbReference type="PANTHER" id="PTHR43982:SF1">
    <property type="entry name" value="UBIQUITIN CARBOXYL-TERMINAL HYDROLASE 14"/>
    <property type="match status" value="1"/>
</dbReference>
<dbReference type="PROSITE" id="PS50235">
    <property type="entry name" value="USP_3"/>
    <property type="match status" value="1"/>
</dbReference>
<dbReference type="InterPro" id="IPR028889">
    <property type="entry name" value="USP"/>
</dbReference>
<dbReference type="HOGENOM" id="CLU_2575608_0_0_1"/>
<dbReference type="PANTHER" id="PTHR43982">
    <property type="entry name" value="UBIQUITIN CARBOXYL-TERMINAL HYDROLASE"/>
    <property type="match status" value="1"/>
</dbReference>
<organism evidence="8 9">
    <name type="scientific">Tulasnella calospora MUT 4182</name>
    <dbReference type="NCBI Taxonomy" id="1051891"/>
    <lineage>
        <taxon>Eukaryota</taxon>
        <taxon>Fungi</taxon>
        <taxon>Dikarya</taxon>
        <taxon>Basidiomycota</taxon>
        <taxon>Agaricomycotina</taxon>
        <taxon>Agaricomycetes</taxon>
        <taxon>Cantharellales</taxon>
        <taxon>Tulasnellaceae</taxon>
        <taxon>Tulasnella</taxon>
    </lineage>
</organism>
<name>A0A0C3Q5D2_9AGAM</name>
<feature type="domain" description="USP" evidence="7">
    <location>
        <begin position="1"/>
        <end position="78"/>
    </location>
</feature>
<dbReference type="GO" id="GO:0061136">
    <property type="term" value="P:regulation of proteasomal protein catabolic process"/>
    <property type="evidence" value="ECO:0007669"/>
    <property type="project" value="TreeGrafter"/>
</dbReference>
<evidence type="ECO:0000256" key="5">
    <source>
        <dbReference type="ARBA" id="ARBA00022801"/>
    </source>
</evidence>
<dbReference type="AlphaFoldDB" id="A0A0C3Q5D2"/>
<keyword evidence="3" id="KW-0645">Protease</keyword>
<proteinExistence type="predicted"/>
<dbReference type="STRING" id="1051891.A0A0C3Q5D2"/>
<dbReference type="SUPFAM" id="SSF54001">
    <property type="entry name" value="Cysteine proteinases"/>
    <property type="match status" value="1"/>
</dbReference>
<dbReference type="InterPro" id="IPR001394">
    <property type="entry name" value="Peptidase_C19_UCH"/>
</dbReference>
<dbReference type="InterPro" id="IPR018200">
    <property type="entry name" value="USP_CS"/>
</dbReference>
<dbReference type="Gene3D" id="3.90.70.10">
    <property type="entry name" value="Cysteine proteinases"/>
    <property type="match status" value="1"/>
</dbReference>
<evidence type="ECO:0000313" key="9">
    <source>
        <dbReference type="Proteomes" id="UP000054248"/>
    </source>
</evidence>
<dbReference type="EC" id="3.4.19.12" evidence="2"/>
<protein>
    <recommendedName>
        <fullName evidence="2">ubiquitinyl hydrolase 1</fullName>
        <ecNumber evidence="2">3.4.19.12</ecNumber>
    </recommendedName>
</protein>
<gene>
    <name evidence="8" type="ORF">M407DRAFT_31590</name>
</gene>
<dbReference type="GO" id="GO:0070628">
    <property type="term" value="F:proteasome binding"/>
    <property type="evidence" value="ECO:0007669"/>
    <property type="project" value="TreeGrafter"/>
</dbReference>
<sequence length="81" mass="8952">MYDLVAIVTHKGASADGGHYIAWVRKDELQPSTAPGESSEEWFKFDDDKVSVVTQDKITGLDGGGEDSTAYILLYRSKRLD</sequence>
<evidence type="ECO:0000313" key="8">
    <source>
        <dbReference type="EMBL" id="KIO18756.1"/>
    </source>
</evidence>
<dbReference type="OrthoDB" id="333239at2759"/>
<evidence type="ECO:0000256" key="2">
    <source>
        <dbReference type="ARBA" id="ARBA00012759"/>
    </source>
</evidence>
<comment type="catalytic activity">
    <reaction evidence="1">
        <text>Thiol-dependent hydrolysis of ester, thioester, amide, peptide and isopeptide bonds formed by the C-terminal Gly of ubiquitin (a 76-residue protein attached to proteins as an intracellular targeting signal).</text>
        <dbReference type="EC" id="3.4.19.12"/>
    </reaction>
</comment>
<dbReference type="InterPro" id="IPR038765">
    <property type="entry name" value="Papain-like_cys_pep_sf"/>
</dbReference>
<accession>A0A0C3Q5D2</accession>
<keyword evidence="4" id="KW-0833">Ubl conjugation pathway</keyword>
<reference evidence="9" key="2">
    <citation type="submission" date="2015-01" db="EMBL/GenBank/DDBJ databases">
        <title>Evolutionary Origins and Diversification of the Mycorrhizal Mutualists.</title>
        <authorList>
            <consortium name="DOE Joint Genome Institute"/>
            <consortium name="Mycorrhizal Genomics Consortium"/>
            <person name="Kohler A."/>
            <person name="Kuo A."/>
            <person name="Nagy L.G."/>
            <person name="Floudas D."/>
            <person name="Copeland A."/>
            <person name="Barry K.W."/>
            <person name="Cichocki N."/>
            <person name="Veneault-Fourrey C."/>
            <person name="LaButti K."/>
            <person name="Lindquist E.A."/>
            <person name="Lipzen A."/>
            <person name="Lundell T."/>
            <person name="Morin E."/>
            <person name="Murat C."/>
            <person name="Riley R."/>
            <person name="Ohm R."/>
            <person name="Sun H."/>
            <person name="Tunlid A."/>
            <person name="Henrissat B."/>
            <person name="Grigoriev I.V."/>
            <person name="Hibbett D.S."/>
            <person name="Martin F."/>
        </authorList>
    </citation>
    <scope>NUCLEOTIDE SEQUENCE [LARGE SCALE GENOMIC DNA]</scope>
    <source>
        <strain evidence="9">MUT 4182</strain>
    </source>
</reference>
<dbReference type="GO" id="GO:0043161">
    <property type="term" value="P:proteasome-mediated ubiquitin-dependent protein catabolic process"/>
    <property type="evidence" value="ECO:0007669"/>
    <property type="project" value="InterPro"/>
</dbReference>
<dbReference type="GO" id="GO:0004843">
    <property type="term" value="F:cysteine-type deubiquitinase activity"/>
    <property type="evidence" value="ECO:0007669"/>
    <property type="project" value="UniProtKB-EC"/>
</dbReference>
<keyword evidence="9" id="KW-1185">Reference proteome</keyword>
<dbReference type="EMBL" id="KN823263">
    <property type="protein sequence ID" value="KIO18756.1"/>
    <property type="molecule type" value="Genomic_DNA"/>
</dbReference>
<evidence type="ECO:0000256" key="4">
    <source>
        <dbReference type="ARBA" id="ARBA00022786"/>
    </source>
</evidence>
<dbReference type="InterPro" id="IPR044635">
    <property type="entry name" value="UBP14-like"/>
</dbReference>
<evidence type="ECO:0000259" key="7">
    <source>
        <dbReference type="PROSITE" id="PS50235"/>
    </source>
</evidence>
<evidence type="ECO:0000256" key="6">
    <source>
        <dbReference type="ARBA" id="ARBA00022807"/>
    </source>
</evidence>
<dbReference type="Pfam" id="PF00443">
    <property type="entry name" value="UCH"/>
    <property type="match status" value="1"/>
</dbReference>